<accession>A0A7C8N372</accession>
<dbReference type="SUPFAM" id="SSF51735">
    <property type="entry name" value="NAD(P)-binding Rossmann-fold domains"/>
    <property type="match status" value="1"/>
</dbReference>
<dbReference type="PANTHER" id="PTHR24320">
    <property type="entry name" value="RETINOL DEHYDROGENASE"/>
    <property type="match status" value="1"/>
</dbReference>
<reference evidence="4 5" key="1">
    <citation type="submission" date="2019-12" db="EMBL/GenBank/DDBJ databases">
        <title>Draft genome sequence of the ascomycete Xylaria multiplex DSM 110363.</title>
        <authorList>
            <person name="Buettner E."/>
            <person name="Kellner H."/>
        </authorList>
    </citation>
    <scope>NUCLEOTIDE SEQUENCE [LARGE SCALE GENOMIC DNA]</scope>
    <source>
        <strain evidence="4 5">DSM 110363</strain>
    </source>
</reference>
<dbReference type="Proteomes" id="UP000481858">
    <property type="component" value="Unassembled WGS sequence"/>
</dbReference>
<evidence type="ECO:0000256" key="1">
    <source>
        <dbReference type="ARBA" id="ARBA00006484"/>
    </source>
</evidence>
<dbReference type="OrthoDB" id="542013at2759"/>
<evidence type="ECO:0000313" key="4">
    <source>
        <dbReference type="EMBL" id="KAF2972074.1"/>
    </source>
</evidence>
<dbReference type="InParanoid" id="A0A7C8N372"/>
<dbReference type="AlphaFoldDB" id="A0A7C8N372"/>
<dbReference type="EMBL" id="WUBL01000008">
    <property type="protein sequence ID" value="KAF2972074.1"/>
    <property type="molecule type" value="Genomic_DNA"/>
</dbReference>
<keyword evidence="3" id="KW-0560">Oxidoreductase</keyword>
<organism evidence="4 5">
    <name type="scientific">Xylaria multiplex</name>
    <dbReference type="NCBI Taxonomy" id="323545"/>
    <lineage>
        <taxon>Eukaryota</taxon>
        <taxon>Fungi</taxon>
        <taxon>Dikarya</taxon>
        <taxon>Ascomycota</taxon>
        <taxon>Pezizomycotina</taxon>
        <taxon>Sordariomycetes</taxon>
        <taxon>Xylariomycetidae</taxon>
        <taxon>Xylariales</taxon>
        <taxon>Xylariaceae</taxon>
        <taxon>Xylaria</taxon>
    </lineage>
</organism>
<dbReference type="InterPro" id="IPR002347">
    <property type="entry name" value="SDR_fam"/>
</dbReference>
<evidence type="ECO:0000256" key="3">
    <source>
        <dbReference type="ARBA" id="ARBA00023002"/>
    </source>
</evidence>
<proteinExistence type="inferred from homology"/>
<evidence type="ECO:0000256" key="2">
    <source>
        <dbReference type="ARBA" id="ARBA00022857"/>
    </source>
</evidence>
<dbReference type="InterPro" id="IPR036291">
    <property type="entry name" value="NAD(P)-bd_dom_sf"/>
</dbReference>
<evidence type="ECO:0000313" key="5">
    <source>
        <dbReference type="Proteomes" id="UP000481858"/>
    </source>
</evidence>
<dbReference type="PANTHER" id="PTHR24320:SF252">
    <property type="entry name" value="DEHYDROGENASE_REDUCTASE FAMILY PROTEIN, PUTATIVE (AFU_ORTHOLOGUE AFUA_3G08550)-RELATED"/>
    <property type="match status" value="1"/>
</dbReference>
<comment type="similarity">
    <text evidence="1">Belongs to the short-chain dehydrogenases/reductases (SDR) family.</text>
</comment>
<dbReference type="Pfam" id="PF00106">
    <property type="entry name" value="adh_short"/>
    <property type="match status" value="1"/>
</dbReference>
<keyword evidence="2" id="KW-0521">NADP</keyword>
<gene>
    <name evidence="4" type="ORF">GQX73_g1373</name>
</gene>
<comment type="caution">
    <text evidence="4">The sequence shown here is derived from an EMBL/GenBank/DDBJ whole genome shotgun (WGS) entry which is preliminary data.</text>
</comment>
<dbReference type="Gene3D" id="3.40.50.720">
    <property type="entry name" value="NAD(P)-binding Rossmann-like Domain"/>
    <property type="match status" value="1"/>
</dbReference>
<dbReference type="GO" id="GO:0016491">
    <property type="term" value="F:oxidoreductase activity"/>
    <property type="evidence" value="ECO:0007669"/>
    <property type="project" value="UniProtKB-KW"/>
</dbReference>
<evidence type="ECO:0008006" key="6">
    <source>
        <dbReference type="Google" id="ProtNLM"/>
    </source>
</evidence>
<protein>
    <recommendedName>
        <fullName evidence="6">Ketoreductase (KR) domain-containing protein</fullName>
    </recommendedName>
</protein>
<keyword evidence="5" id="KW-1185">Reference proteome</keyword>
<sequence>MGAPPIPPTPAGTDLTGKTAIVTGGNAGLGLEAARQFLTLKAARVIIAVRSPAKGKEAVAELKADPTVKKVNPNAVIEAFPLDLDDFQSGADFVRKVKSEVPELDILLNNGGTNVLKYHKSASGHERVMQVNVYTHFLISLGLLPLLISTAERRGAPTHLSFVGSSMQSSHSLAKKPLAPNESVLQHFDDQKTYNPMTRYQDSKFMVNVLVRGLTKVVGEENPKVIVNHMCPGLVSTGFDKDLPVWLKPLMYMYRRISARHVSEGARTLIYATAVEGPESHGKFLANNVISSGEVPFLDEAAGKVFTEKAWKDLVTESSRYLPELSQYA</sequence>
<dbReference type="PRINTS" id="PR00081">
    <property type="entry name" value="GDHRDH"/>
</dbReference>
<name>A0A7C8N372_9PEZI</name>